<dbReference type="Pfam" id="PF00020">
    <property type="entry name" value="TNFR_c6"/>
    <property type="match status" value="2"/>
</dbReference>
<proteinExistence type="predicted"/>
<dbReference type="AlphaFoldDB" id="A0A553MXV9"/>
<comment type="caution">
    <text evidence="9">Lacks conserved residue(s) required for the propagation of feature annotation.</text>
</comment>
<feature type="compositionally biased region" description="Acidic residues" evidence="10">
    <location>
        <begin position="298"/>
        <end position="307"/>
    </location>
</feature>
<dbReference type="PROSITE" id="PS00652">
    <property type="entry name" value="TNFR_NGFR_1"/>
    <property type="match status" value="2"/>
</dbReference>
<dbReference type="Proteomes" id="UP000316079">
    <property type="component" value="Unassembled WGS sequence"/>
</dbReference>
<dbReference type="InterPro" id="IPR022342">
    <property type="entry name" value="TNFR_19"/>
</dbReference>
<feature type="transmembrane region" description="Helical" evidence="11">
    <location>
        <begin position="160"/>
        <end position="185"/>
    </location>
</feature>
<keyword evidence="8" id="KW-0325">Glycoprotein</keyword>
<evidence type="ECO:0000313" key="15">
    <source>
        <dbReference type="Proteomes" id="UP000316079"/>
    </source>
</evidence>
<keyword evidence="4 11" id="KW-1133">Transmembrane helix</keyword>
<evidence type="ECO:0000256" key="11">
    <source>
        <dbReference type="SAM" id="Phobius"/>
    </source>
</evidence>
<organism evidence="14 15">
    <name type="scientific">Danionella cerebrum</name>
    <dbReference type="NCBI Taxonomy" id="2873325"/>
    <lineage>
        <taxon>Eukaryota</taxon>
        <taxon>Metazoa</taxon>
        <taxon>Chordata</taxon>
        <taxon>Craniata</taxon>
        <taxon>Vertebrata</taxon>
        <taxon>Euteleostomi</taxon>
        <taxon>Actinopterygii</taxon>
        <taxon>Neopterygii</taxon>
        <taxon>Teleostei</taxon>
        <taxon>Ostariophysi</taxon>
        <taxon>Cypriniformes</taxon>
        <taxon>Danionidae</taxon>
        <taxon>Danioninae</taxon>
        <taxon>Danionella</taxon>
    </lineage>
</organism>
<dbReference type="GO" id="GO:0005886">
    <property type="term" value="C:plasma membrane"/>
    <property type="evidence" value="ECO:0007669"/>
    <property type="project" value="TreeGrafter"/>
</dbReference>
<protein>
    <recommendedName>
        <fullName evidence="13">TNFR-Cys domain-containing protein</fullName>
    </recommendedName>
</protein>
<gene>
    <name evidence="14" type="ORF">DNTS_027349</name>
</gene>
<dbReference type="OrthoDB" id="10017617at2759"/>
<evidence type="ECO:0000256" key="5">
    <source>
        <dbReference type="ARBA" id="ARBA00023136"/>
    </source>
</evidence>
<feature type="chain" id="PRO_5022225490" description="TNFR-Cys domain-containing protein" evidence="12">
    <location>
        <begin position="21"/>
        <end position="322"/>
    </location>
</feature>
<comment type="subcellular location">
    <subcellularLocation>
        <location evidence="1">Membrane</location>
        <topology evidence="1">Single-pass membrane protein</topology>
    </subcellularLocation>
</comment>
<feature type="region of interest" description="Disordered" evidence="10">
    <location>
        <begin position="297"/>
        <end position="322"/>
    </location>
</feature>
<feature type="repeat" description="TNFR-Cys" evidence="9">
    <location>
        <begin position="66"/>
        <end position="106"/>
    </location>
</feature>
<keyword evidence="6 9" id="KW-1015">Disulfide bond</keyword>
<feature type="domain" description="TNFR-Cys" evidence="13">
    <location>
        <begin position="25"/>
        <end position="64"/>
    </location>
</feature>
<feature type="repeat" description="TNFR-Cys" evidence="9">
    <location>
        <begin position="25"/>
        <end position="64"/>
    </location>
</feature>
<accession>A0A553MXV9</accession>
<dbReference type="PANTHER" id="PTHR12120:SF1">
    <property type="entry name" value="TUMOR NECROSIS FACTOR RECEPTOR SUPERFAMILY MEMBER 19"/>
    <property type="match status" value="1"/>
</dbReference>
<keyword evidence="15" id="KW-1185">Reference proteome</keyword>
<dbReference type="STRING" id="623744.A0A553MXV9"/>
<name>A0A553MXV9_9TELE</name>
<keyword evidence="2 11" id="KW-0812">Transmembrane</keyword>
<evidence type="ECO:0000256" key="3">
    <source>
        <dbReference type="ARBA" id="ARBA00022737"/>
    </source>
</evidence>
<sequence>MILSRLPLLFALLLPFCVMAEETRDCREQEFKDQSGSCFPCRQCDAGQELSKECGFGFGEDARCVPCKGSRFKEERSLQKCKPCMDCSLLNRYLKSNCSSTRNALCGDCLPGFYRKTKLSGFQDMECIPCGDPPPPYEPHCMGRVKLVPLPSAVDGPRDVALAAVICSALASVLLALCILCVIYCKRQLLESKPELSCLDRRLMERPHPPCCHCIHQPAHTNMHGEQHTFHNTLITLLNSGGQLLNKSEHVQCPIELISSVCCDETWSQSGGHQNQPIHTHCAANDGLECHEILTYSNEEDEKDEGETQAPHTTEETLETDD</sequence>
<dbReference type="PRINTS" id="PR01969">
    <property type="entry name" value="TNFACTORR19"/>
</dbReference>
<evidence type="ECO:0000256" key="8">
    <source>
        <dbReference type="ARBA" id="ARBA00023180"/>
    </source>
</evidence>
<evidence type="ECO:0000313" key="14">
    <source>
        <dbReference type="EMBL" id="TRY57997.1"/>
    </source>
</evidence>
<evidence type="ECO:0000256" key="2">
    <source>
        <dbReference type="ARBA" id="ARBA00022692"/>
    </source>
</evidence>
<dbReference type="GO" id="GO:0046330">
    <property type="term" value="P:positive regulation of JNK cascade"/>
    <property type="evidence" value="ECO:0007669"/>
    <property type="project" value="InterPro"/>
</dbReference>
<dbReference type="InterPro" id="IPR001368">
    <property type="entry name" value="TNFR/NGFR_Cys_rich_reg"/>
</dbReference>
<keyword evidence="12" id="KW-0732">Signal</keyword>
<dbReference type="InterPro" id="IPR034047">
    <property type="entry name" value="TNFRSF19_N"/>
</dbReference>
<evidence type="ECO:0000259" key="13">
    <source>
        <dbReference type="PROSITE" id="PS50050"/>
    </source>
</evidence>
<keyword evidence="5 11" id="KW-0472">Membrane</keyword>
<keyword evidence="3" id="KW-0677">Repeat</keyword>
<evidence type="ECO:0000256" key="6">
    <source>
        <dbReference type="ARBA" id="ARBA00023157"/>
    </source>
</evidence>
<dbReference type="GO" id="GO:0043123">
    <property type="term" value="P:positive regulation of canonical NF-kappaB signal transduction"/>
    <property type="evidence" value="ECO:0007669"/>
    <property type="project" value="InterPro"/>
</dbReference>
<dbReference type="SMART" id="SM00208">
    <property type="entry name" value="TNFR"/>
    <property type="match status" value="2"/>
</dbReference>
<comment type="caution">
    <text evidence="14">The sequence shown here is derived from an EMBL/GenBank/DDBJ whole genome shotgun (WGS) entry which is preliminary data.</text>
</comment>
<feature type="disulfide bond" evidence="9">
    <location>
        <begin position="41"/>
        <end position="54"/>
    </location>
</feature>
<dbReference type="CDD" id="cd13418">
    <property type="entry name" value="TNFRSF19"/>
    <property type="match status" value="1"/>
</dbReference>
<dbReference type="PROSITE" id="PS50050">
    <property type="entry name" value="TNFR_NGFR_2"/>
    <property type="match status" value="2"/>
</dbReference>
<evidence type="ECO:0000256" key="4">
    <source>
        <dbReference type="ARBA" id="ARBA00022989"/>
    </source>
</evidence>
<evidence type="ECO:0000256" key="9">
    <source>
        <dbReference type="PROSITE-ProRule" id="PRU00206"/>
    </source>
</evidence>
<feature type="domain" description="TNFR-Cys" evidence="13">
    <location>
        <begin position="66"/>
        <end position="106"/>
    </location>
</feature>
<dbReference type="PANTHER" id="PTHR12120">
    <property type="entry name" value="TNFR-CYS DOMAIN-CONTAINING PROTEIN"/>
    <property type="match status" value="1"/>
</dbReference>
<evidence type="ECO:0000256" key="10">
    <source>
        <dbReference type="SAM" id="MobiDB-lite"/>
    </source>
</evidence>
<evidence type="ECO:0000256" key="7">
    <source>
        <dbReference type="ARBA" id="ARBA00023170"/>
    </source>
</evidence>
<dbReference type="EMBL" id="SRMA01027215">
    <property type="protein sequence ID" value="TRY57997.1"/>
    <property type="molecule type" value="Genomic_DNA"/>
</dbReference>
<feature type="signal peptide" evidence="12">
    <location>
        <begin position="1"/>
        <end position="20"/>
    </location>
</feature>
<evidence type="ECO:0000256" key="1">
    <source>
        <dbReference type="ARBA" id="ARBA00004167"/>
    </source>
</evidence>
<reference evidence="14 15" key="1">
    <citation type="journal article" date="2019" name="Sci. Data">
        <title>Hybrid genome assembly and annotation of Danionella translucida.</title>
        <authorList>
            <person name="Kadobianskyi M."/>
            <person name="Schulze L."/>
            <person name="Schuelke M."/>
            <person name="Judkewitz B."/>
        </authorList>
    </citation>
    <scope>NUCLEOTIDE SEQUENCE [LARGE SCALE GENOMIC DNA]</scope>
    <source>
        <strain evidence="14 15">Bolton</strain>
    </source>
</reference>
<dbReference type="InterPro" id="IPR047526">
    <property type="entry name" value="TNR19/27/EDAR"/>
</dbReference>
<dbReference type="Gene3D" id="2.10.50.10">
    <property type="entry name" value="Tumor Necrosis Factor Receptor, subunit A, domain 2"/>
    <property type="match status" value="1"/>
</dbReference>
<evidence type="ECO:0000256" key="12">
    <source>
        <dbReference type="SAM" id="SignalP"/>
    </source>
</evidence>
<keyword evidence="7" id="KW-0675">Receptor</keyword>
<dbReference type="GO" id="GO:0038023">
    <property type="term" value="F:signaling receptor activity"/>
    <property type="evidence" value="ECO:0007669"/>
    <property type="project" value="InterPro"/>
</dbReference>